<evidence type="ECO:0000313" key="2">
    <source>
        <dbReference type="EMBL" id="SPQ23480.1"/>
    </source>
</evidence>
<protein>
    <submittedName>
        <fullName evidence="2">3ffc141b-2c64-46a3-8362-d57d2a3f910a</fullName>
    </submittedName>
</protein>
<dbReference type="Proteomes" id="UP000289323">
    <property type="component" value="Unassembled WGS sequence"/>
</dbReference>
<reference evidence="2 3" key="1">
    <citation type="submission" date="2018-04" db="EMBL/GenBank/DDBJ databases">
        <authorList>
            <person name="Huttner S."/>
            <person name="Dainat J."/>
        </authorList>
    </citation>
    <scope>NUCLEOTIDE SEQUENCE [LARGE SCALE GENOMIC DNA]</scope>
</reference>
<organism evidence="2 3">
    <name type="scientific">Thermothielavioides terrestris</name>
    <dbReference type="NCBI Taxonomy" id="2587410"/>
    <lineage>
        <taxon>Eukaryota</taxon>
        <taxon>Fungi</taxon>
        <taxon>Dikarya</taxon>
        <taxon>Ascomycota</taxon>
        <taxon>Pezizomycotina</taxon>
        <taxon>Sordariomycetes</taxon>
        <taxon>Sordariomycetidae</taxon>
        <taxon>Sordariales</taxon>
        <taxon>Chaetomiaceae</taxon>
        <taxon>Thermothielavioides</taxon>
    </lineage>
</organism>
<dbReference type="EMBL" id="OUUZ01000010">
    <property type="protein sequence ID" value="SPQ23480.1"/>
    <property type="molecule type" value="Genomic_DNA"/>
</dbReference>
<accession>A0A446BLW5</accession>
<feature type="signal peptide" evidence="1">
    <location>
        <begin position="1"/>
        <end position="19"/>
    </location>
</feature>
<dbReference type="AlphaFoldDB" id="A0A446BLW5"/>
<evidence type="ECO:0000313" key="3">
    <source>
        <dbReference type="Proteomes" id="UP000289323"/>
    </source>
</evidence>
<evidence type="ECO:0000256" key="1">
    <source>
        <dbReference type="SAM" id="SignalP"/>
    </source>
</evidence>
<sequence length="161" mass="17246">MRLNLSAAALIGLAHSVVAAGSPKPWEISYLTTFSPPGRPGSSLYSVINITIADPNDSTVSPTNCIGKWTYDTVPYNITNACSEVPGGKWTFEMLESNSTSASPTTDFKLRFELDKQHSQFVGTASFAVGDNLSGLCSAGGICAFELKEEDTPFPVYQVRV</sequence>
<name>A0A446BLW5_9PEZI</name>
<gene>
    <name evidence="2" type="ORF">TT172_LOCUS5899</name>
</gene>
<proteinExistence type="predicted"/>
<feature type="chain" id="PRO_5019025827" evidence="1">
    <location>
        <begin position="20"/>
        <end position="161"/>
    </location>
</feature>
<keyword evidence="1" id="KW-0732">Signal</keyword>